<dbReference type="InterPro" id="IPR046829">
    <property type="entry name" value="Calmod_bind_C"/>
</dbReference>
<comment type="similarity">
    <text evidence="2">Belongs to the plant ACBP60 protein family.</text>
</comment>
<evidence type="ECO:0000313" key="11">
    <source>
        <dbReference type="EMBL" id="KAL3740293.1"/>
    </source>
</evidence>
<feature type="non-terminal residue" evidence="11">
    <location>
        <position position="1"/>
    </location>
</feature>
<dbReference type="PANTHER" id="PTHR31713:SF100">
    <property type="entry name" value="CALMODULIN-BINDING PROTEIN 60 B"/>
    <property type="match status" value="1"/>
</dbReference>
<name>A0ABD3KL04_EUCGL</name>
<dbReference type="GO" id="GO:0005634">
    <property type="term" value="C:nucleus"/>
    <property type="evidence" value="ECO:0007669"/>
    <property type="project" value="UniProtKB-SubCell"/>
</dbReference>
<evidence type="ECO:0000256" key="5">
    <source>
        <dbReference type="ARBA" id="ARBA00023159"/>
    </source>
</evidence>
<evidence type="ECO:0000256" key="4">
    <source>
        <dbReference type="ARBA" id="ARBA00023125"/>
    </source>
</evidence>
<feature type="domain" description="Calmodulin binding protein central" evidence="9">
    <location>
        <begin position="247"/>
        <end position="311"/>
    </location>
</feature>
<keyword evidence="7" id="KW-0539">Nucleus</keyword>
<gene>
    <name evidence="11" type="ORF">ACJRO7_021554</name>
</gene>
<feature type="domain" description="Calmodulin binding protein-like N-terminal" evidence="8">
    <location>
        <begin position="86"/>
        <end position="232"/>
    </location>
</feature>
<evidence type="ECO:0000256" key="1">
    <source>
        <dbReference type="ARBA" id="ARBA00004123"/>
    </source>
</evidence>
<evidence type="ECO:0000256" key="7">
    <source>
        <dbReference type="ARBA" id="ARBA00023242"/>
    </source>
</evidence>
<dbReference type="InterPro" id="IPR046830">
    <property type="entry name" value="Calmod_bind_M"/>
</dbReference>
<dbReference type="GO" id="GO:0003677">
    <property type="term" value="F:DNA binding"/>
    <property type="evidence" value="ECO:0007669"/>
    <property type="project" value="UniProtKB-KW"/>
</dbReference>
<evidence type="ECO:0000256" key="3">
    <source>
        <dbReference type="ARBA" id="ARBA00023015"/>
    </source>
</evidence>
<keyword evidence="5" id="KW-0010">Activator</keyword>
<dbReference type="AlphaFoldDB" id="A0ABD3KL04"/>
<organism evidence="11 12">
    <name type="scientific">Eucalyptus globulus</name>
    <name type="common">Tasmanian blue gum</name>
    <dbReference type="NCBI Taxonomy" id="34317"/>
    <lineage>
        <taxon>Eukaryota</taxon>
        <taxon>Viridiplantae</taxon>
        <taxon>Streptophyta</taxon>
        <taxon>Embryophyta</taxon>
        <taxon>Tracheophyta</taxon>
        <taxon>Spermatophyta</taxon>
        <taxon>Magnoliopsida</taxon>
        <taxon>eudicotyledons</taxon>
        <taxon>Gunneridae</taxon>
        <taxon>Pentapetalae</taxon>
        <taxon>rosids</taxon>
        <taxon>malvids</taxon>
        <taxon>Myrtales</taxon>
        <taxon>Myrtaceae</taxon>
        <taxon>Myrtoideae</taxon>
        <taxon>Eucalypteae</taxon>
        <taxon>Eucalyptus</taxon>
    </lineage>
</organism>
<evidence type="ECO:0000256" key="6">
    <source>
        <dbReference type="ARBA" id="ARBA00023163"/>
    </source>
</evidence>
<accession>A0ABD3KL04</accession>
<evidence type="ECO:0000259" key="9">
    <source>
        <dbReference type="Pfam" id="PF20451"/>
    </source>
</evidence>
<proteinExistence type="inferred from homology"/>
<reference evidence="11 12" key="1">
    <citation type="submission" date="2024-11" db="EMBL/GenBank/DDBJ databases">
        <title>Chromosome-level genome assembly of Eucalyptus globulus Labill. provides insights into its genome evolution.</title>
        <authorList>
            <person name="Li X."/>
        </authorList>
    </citation>
    <scope>NUCLEOTIDE SEQUENCE [LARGE SCALE GENOMIC DNA]</scope>
    <source>
        <strain evidence="11">CL2024</strain>
        <tissue evidence="11">Fresh tender leaves</tissue>
    </source>
</reference>
<feature type="non-terminal residue" evidence="11">
    <location>
        <position position="433"/>
    </location>
</feature>
<feature type="domain" description="Calmodulin binding protein C-terminal" evidence="10">
    <location>
        <begin position="317"/>
        <end position="377"/>
    </location>
</feature>
<keyword evidence="6" id="KW-0804">Transcription</keyword>
<evidence type="ECO:0008006" key="13">
    <source>
        <dbReference type="Google" id="ProtNLM"/>
    </source>
</evidence>
<evidence type="ECO:0000313" key="12">
    <source>
        <dbReference type="Proteomes" id="UP001634007"/>
    </source>
</evidence>
<dbReference type="Proteomes" id="UP001634007">
    <property type="component" value="Unassembled WGS sequence"/>
</dbReference>
<keyword evidence="4" id="KW-0238">DNA-binding</keyword>
<sequence>QERCCLTEEDVRRVIKEELDHAKSYSAKHCQSCTGNALEEITKQLRPMMEFFLQELKEEFKLANFHSLHLGRADARSTENNHMRNLQIQFQTKLSLPLYTGKKLEGENGTPISIALIDATTGDVITSGPESSIKLDVVVLEGDFNKEDGDNWAQEEFENYVVKERDGKRPLLTGNLQVTLKGGVGELGELIFTDNSSWNKSRRFRIGLKVATGYCGNARIREAKTEAFRVKEYRGEAYKKHHPPASGDEVWRLEKIAKDGKSHHKLEEAGIHKVEDFLLQLLVDPKKLREILGKSIIPKSWDCLVRHAKTCQISRILYLYYVDSMRKHGALFDADGKLIGLIKDRVYVATHQLSAQEKEHGDTIVKKALDNLNDVMELNGETFSPSMQMKSLSCIFEGQIENPTLVQRNLASQICVAPGGPEAPRAIVSSTAE</sequence>
<keyword evidence="3" id="KW-0805">Transcription regulation</keyword>
<keyword evidence="12" id="KW-1185">Reference proteome</keyword>
<dbReference type="PANTHER" id="PTHR31713">
    <property type="entry name" value="OS02G0177800 PROTEIN"/>
    <property type="match status" value="1"/>
</dbReference>
<dbReference type="InterPro" id="IPR046831">
    <property type="entry name" value="Calmodulin_bind_N"/>
</dbReference>
<protein>
    <recommendedName>
        <fullName evidence="13">Calmodulin-binding protein</fullName>
    </recommendedName>
</protein>
<evidence type="ECO:0000256" key="2">
    <source>
        <dbReference type="ARBA" id="ARBA00007214"/>
    </source>
</evidence>
<dbReference type="InterPro" id="IPR012416">
    <property type="entry name" value="CBP60"/>
</dbReference>
<evidence type="ECO:0000259" key="10">
    <source>
        <dbReference type="Pfam" id="PF20452"/>
    </source>
</evidence>
<dbReference type="EMBL" id="JBJKBG010000005">
    <property type="protein sequence ID" value="KAL3740293.1"/>
    <property type="molecule type" value="Genomic_DNA"/>
</dbReference>
<evidence type="ECO:0000259" key="8">
    <source>
        <dbReference type="Pfam" id="PF07887"/>
    </source>
</evidence>
<dbReference type="Pfam" id="PF07887">
    <property type="entry name" value="Calmodulin_bind"/>
    <property type="match status" value="1"/>
</dbReference>
<dbReference type="Pfam" id="PF20451">
    <property type="entry name" value="Calmod_bind_M"/>
    <property type="match status" value="1"/>
</dbReference>
<comment type="subcellular location">
    <subcellularLocation>
        <location evidence="1">Nucleus</location>
    </subcellularLocation>
</comment>
<comment type="caution">
    <text evidence="11">The sequence shown here is derived from an EMBL/GenBank/DDBJ whole genome shotgun (WGS) entry which is preliminary data.</text>
</comment>
<dbReference type="Pfam" id="PF20452">
    <property type="entry name" value="Calmod_bind_C"/>
    <property type="match status" value="1"/>
</dbReference>